<dbReference type="EMBL" id="NKCI01000026">
    <property type="protein sequence ID" value="RSL66069.1"/>
    <property type="molecule type" value="Genomic_DNA"/>
</dbReference>
<name>A0A428QLA2_9HYPO</name>
<comment type="caution">
    <text evidence="1">The sequence shown here is derived from an EMBL/GenBank/DDBJ whole genome shotgun (WGS) entry which is preliminary data.</text>
</comment>
<sequence length="212" mass="24169">MEVMETESVPAPKNGPYLYHYESPCVEVHEHCYKFITTLIPPEKRRKFVGRVVSSLMVGVTDPDARVPGPWGFSPHVMRVVSKKVNLPGLARLPVEILVIIQKHSSDAPLWCLARAVDLMTELSSMPRGIEMDWFGLSDIASWTRGDEAPKLGKGHRKYTRITLDHHGIRKVEALNDHPEPLSERRSNTTKFIIAERGRIKYLEVDIYFKVL</sequence>
<organism evidence="1 2">
    <name type="scientific">Fusarium duplospermum</name>
    <dbReference type="NCBI Taxonomy" id="1325734"/>
    <lineage>
        <taxon>Eukaryota</taxon>
        <taxon>Fungi</taxon>
        <taxon>Dikarya</taxon>
        <taxon>Ascomycota</taxon>
        <taxon>Pezizomycotina</taxon>
        <taxon>Sordariomycetes</taxon>
        <taxon>Hypocreomycetidae</taxon>
        <taxon>Hypocreales</taxon>
        <taxon>Nectriaceae</taxon>
        <taxon>Fusarium</taxon>
        <taxon>Fusarium solani species complex</taxon>
    </lineage>
</organism>
<reference evidence="1 2" key="1">
    <citation type="submission" date="2017-06" db="EMBL/GenBank/DDBJ databases">
        <title>Comparative genomic analysis of Ambrosia Fusariam Clade fungi.</title>
        <authorList>
            <person name="Stajich J.E."/>
            <person name="Carrillo J."/>
            <person name="Kijimoto T."/>
            <person name="Eskalen A."/>
            <person name="O'Donnell K."/>
            <person name="Kasson M."/>
        </authorList>
    </citation>
    <scope>NUCLEOTIDE SEQUENCE [LARGE SCALE GENOMIC DNA]</scope>
    <source>
        <strain evidence="1 2">NRRL62584</strain>
    </source>
</reference>
<dbReference type="Proteomes" id="UP000288168">
    <property type="component" value="Unassembled WGS sequence"/>
</dbReference>
<accession>A0A428QLA2</accession>
<proteinExistence type="predicted"/>
<dbReference type="STRING" id="1325734.A0A428QLA2"/>
<protein>
    <submittedName>
        <fullName evidence="1">Uncharacterized protein</fullName>
    </submittedName>
</protein>
<evidence type="ECO:0000313" key="2">
    <source>
        <dbReference type="Proteomes" id="UP000288168"/>
    </source>
</evidence>
<dbReference type="OrthoDB" id="4763081at2759"/>
<keyword evidence="2" id="KW-1185">Reference proteome</keyword>
<evidence type="ECO:0000313" key="1">
    <source>
        <dbReference type="EMBL" id="RSL66069.1"/>
    </source>
</evidence>
<gene>
    <name evidence="1" type="ORF">CEP54_003883</name>
</gene>
<dbReference type="AlphaFoldDB" id="A0A428QLA2"/>